<organism evidence="1 2">
    <name type="scientific">Achromobacter veterisilvae</name>
    <dbReference type="NCBI Taxonomy" id="2069367"/>
    <lineage>
        <taxon>Bacteria</taxon>
        <taxon>Pseudomonadati</taxon>
        <taxon>Pseudomonadota</taxon>
        <taxon>Betaproteobacteria</taxon>
        <taxon>Burkholderiales</taxon>
        <taxon>Alcaligenaceae</taxon>
        <taxon>Achromobacter</taxon>
    </lineage>
</organism>
<sequence length="71" mass="7826">MVGPGSMRPAMVQRMNQDIDRVLAMPDVQEKLAQVGAEDGGGSVRRFADFMKQEQEKYAKTIKDAKIVAEG</sequence>
<evidence type="ECO:0000313" key="1">
    <source>
        <dbReference type="EMBL" id="WXR75918.1"/>
    </source>
</evidence>
<dbReference type="EMBL" id="CP148753">
    <property type="protein sequence ID" value="WXR75918.1"/>
    <property type="molecule type" value="Genomic_DNA"/>
</dbReference>
<dbReference type="Gene3D" id="3.40.190.150">
    <property type="entry name" value="Bordetella uptake gene, domain 1"/>
    <property type="match status" value="1"/>
</dbReference>
<proteinExistence type="predicted"/>
<dbReference type="Proteomes" id="UP001456224">
    <property type="component" value="Chromosome"/>
</dbReference>
<reference evidence="1 2" key="1">
    <citation type="submission" date="2024-03" db="EMBL/GenBank/DDBJ databases">
        <title>Reference genomes for the five species model microbial community.</title>
        <authorList>
            <person name="Padfield D."/>
        </authorList>
    </citation>
    <scope>NUCLEOTIDE SEQUENCE [LARGE SCALE GENOMIC DNA]</scope>
    <source>
        <strain evidence="1 2">AB1</strain>
    </source>
</reference>
<dbReference type="InterPro" id="IPR042100">
    <property type="entry name" value="Bug_dom1"/>
</dbReference>
<evidence type="ECO:0000313" key="2">
    <source>
        <dbReference type="Proteomes" id="UP001456224"/>
    </source>
</evidence>
<protein>
    <submittedName>
        <fullName evidence="1">Tripartite tricarboxylate transporter substrate-binding protein</fullName>
    </submittedName>
</protein>
<keyword evidence="2" id="KW-1185">Reference proteome</keyword>
<accession>A0ABZ2S8G1</accession>
<name>A0ABZ2S8G1_9BURK</name>
<gene>
    <name evidence="1" type="ORF">WHX56_10575</name>
</gene>